<keyword evidence="4" id="KW-0862">Zinc</keyword>
<gene>
    <name evidence="7" type="ORF">RR46_09793</name>
</gene>
<evidence type="ECO:0000256" key="5">
    <source>
        <dbReference type="PROSITE-ProRule" id="PRU00042"/>
    </source>
</evidence>
<feature type="domain" description="C2H2-type" evidence="6">
    <location>
        <begin position="22"/>
        <end position="49"/>
    </location>
</feature>
<dbReference type="PROSITE" id="PS00028">
    <property type="entry name" value="ZINC_FINGER_C2H2_1"/>
    <property type="match status" value="2"/>
</dbReference>
<evidence type="ECO:0000256" key="1">
    <source>
        <dbReference type="ARBA" id="ARBA00022723"/>
    </source>
</evidence>
<reference evidence="7 8" key="1">
    <citation type="journal article" date="2015" name="Nat. Commun.">
        <title>Outbred genome sequencing and CRISPR/Cas9 gene editing in butterflies.</title>
        <authorList>
            <person name="Li X."/>
            <person name="Fan D."/>
            <person name="Zhang W."/>
            <person name="Liu G."/>
            <person name="Zhang L."/>
            <person name="Zhao L."/>
            <person name="Fang X."/>
            <person name="Chen L."/>
            <person name="Dong Y."/>
            <person name="Chen Y."/>
            <person name="Ding Y."/>
            <person name="Zhao R."/>
            <person name="Feng M."/>
            <person name="Zhu Y."/>
            <person name="Feng Y."/>
            <person name="Jiang X."/>
            <person name="Zhu D."/>
            <person name="Xiang H."/>
            <person name="Feng X."/>
            <person name="Li S."/>
            <person name="Wang J."/>
            <person name="Zhang G."/>
            <person name="Kronforst M.R."/>
            <person name="Wang W."/>
        </authorList>
    </citation>
    <scope>NUCLEOTIDE SEQUENCE [LARGE SCALE GENOMIC DNA]</scope>
    <source>
        <strain evidence="7">Ya'a_city_454_Px</strain>
        <tissue evidence="7">Whole body</tissue>
    </source>
</reference>
<protein>
    <submittedName>
        <fullName evidence="7">Zinc finger protein 786</fullName>
    </submittedName>
</protein>
<evidence type="ECO:0000313" key="7">
    <source>
        <dbReference type="EMBL" id="KPJ02590.1"/>
    </source>
</evidence>
<dbReference type="Proteomes" id="UP000053268">
    <property type="component" value="Unassembled WGS sequence"/>
</dbReference>
<evidence type="ECO:0000256" key="2">
    <source>
        <dbReference type="ARBA" id="ARBA00022737"/>
    </source>
</evidence>
<dbReference type="Gene3D" id="3.30.160.60">
    <property type="entry name" value="Classic Zinc Finger"/>
    <property type="match status" value="1"/>
</dbReference>
<organism evidence="7 8">
    <name type="scientific">Papilio xuthus</name>
    <name type="common">Asian swallowtail butterfly</name>
    <dbReference type="NCBI Taxonomy" id="66420"/>
    <lineage>
        <taxon>Eukaryota</taxon>
        <taxon>Metazoa</taxon>
        <taxon>Ecdysozoa</taxon>
        <taxon>Arthropoda</taxon>
        <taxon>Hexapoda</taxon>
        <taxon>Insecta</taxon>
        <taxon>Pterygota</taxon>
        <taxon>Neoptera</taxon>
        <taxon>Endopterygota</taxon>
        <taxon>Lepidoptera</taxon>
        <taxon>Glossata</taxon>
        <taxon>Ditrysia</taxon>
        <taxon>Papilionoidea</taxon>
        <taxon>Papilionidae</taxon>
        <taxon>Papilioninae</taxon>
        <taxon>Papilio</taxon>
    </lineage>
</organism>
<dbReference type="STRING" id="66420.A0A194QC75"/>
<dbReference type="SMART" id="SM00355">
    <property type="entry name" value="ZnF_C2H2"/>
    <property type="match status" value="2"/>
</dbReference>
<dbReference type="InterPro" id="IPR013087">
    <property type="entry name" value="Znf_C2H2_type"/>
</dbReference>
<keyword evidence="3 5" id="KW-0863">Zinc-finger</keyword>
<dbReference type="PROSITE" id="PS50157">
    <property type="entry name" value="ZINC_FINGER_C2H2_2"/>
    <property type="match status" value="2"/>
</dbReference>
<dbReference type="EMBL" id="KQ459232">
    <property type="protein sequence ID" value="KPJ02590.1"/>
    <property type="molecule type" value="Genomic_DNA"/>
</dbReference>
<keyword evidence="8" id="KW-1185">Reference proteome</keyword>
<evidence type="ECO:0000256" key="3">
    <source>
        <dbReference type="ARBA" id="ARBA00022771"/>
    </source>
</evidence>
<keyword evidence="1" id="KW-0479">Metal-binding</keyword>
<dbReference type="GO" id="GO:0008270">
    <property type="term" value="F:zinc ion binding"/>
    <property type="evidence" value="ECO:0007669"/>
    <property type="project" value="UniProtKB-KW"/>
</dbReference>
<dbReference type="AlphaFoldDB" id="A0A194QC75"/>
<dbReference type="SUPFAM" id="SSF57667">
    <property type="entry name" value="beta-beta-alpha zinc fingers"/>
    <property type="match status" value="1"/>
</dbReference>
<evidence type="ECO:0000259" key="6">
    <source>
        <dbReference type="PROSITE" id="PS50157"/>
    </source>
</evidence>
<feature type="domain" description="C2H2-type" evidence="6">
    <location>
        <begin position="71"/>
        <end position="93"/>
    </location>
</feature>
<sequence length="139" mass="16338">MESEDLLRMTQAVVMLKRIKVIECQKCTKAFTKQKDYKLHKMKHDLQKIRVERIEKNRTFYGKKPGYVKTLQCDQCDMKFVANSTLKAHSVLHKSFPNICECGVGFYEQNDLESHMKLSAFKYSTSFYKDISAILRLDQ</sequence>
<name>A0A194QC75_PAPXU</name>
<dbReference type="InterPro" id="IPR036236">
    <property type="entry name" value="Znf_C2H2_sf"/>
</dbReference>
<accession>A0A194QC75</accession>
<dbReference type="PANTHER" id="PTHR24379:SF121">
    <property type="entry name" value="C2H2-TYPE DOMAIN-CONTAINING PROTEIN"/>
    <property type="match status" value="1"/>
</dbReference>
<evidence type="ECO:0000256" key="4">
    <source>
        <dbReference type="ARBA" id="ARBA00022833"/>
    </source>
</evidence>
<keyword evidence="2" id="KW-0677">Repeat</keyword>
<proteinExistence type="predicted"/>
<evidence type="ECO:0000313" key="8">
    <source>
        <dbReference type="Proteomes" id="UP000053268"/>
    </source>
</evidence>
<dbReference type="PANTHER" id="PTHR24379">
    <property type="entry name" value="KRAB AND ZINC FINGER DOMAIN-CONTAINING"/>
    <property type="match status" value="1"/>
</dbReference>
<dbReference type="Pfam" id="PF00096">
    <property type="entry name" value="zf-C2H2"/>
    <property type="match status" value="1"/>
</dbReference>